<dbReference type="Proteomes" id="UP000298170">
    <property type="component" value="Unassembled WGS sequence"/>
</dbReference>
<dbReference type="EMBL" id="SOHJ01000002">
    <property type="protein sequence ID" value="TFD62545.1"/>
    <property type="molecule type" value="Genomic_DNA"/>
</dbReference>
<proteinExistence type="predicted"/>
<evidence type="ECO:0000313" key="2">
    <source>
        <dbReference type="Proteomes" id="UP000298170"/>
    </source>
</evidence>
<organism evidence="1 2">
    <name type="scientific">Cryobacterium suzukii</name>
    <dbReference type="NCBI Taxonomy" id="1259198"/>
    <lineage>
        <taxon>Bacteria</taxon>
        <taxon>Bacillati</taxon>
        <taxon>Actinomycetota</taxon>
        <taxon>Actinomycetes</taxon>
        <taxon>Micrococcales</taxon>
        <taxon>Microbacteriaceae</taxon>
        <taxon>Cryobacterium</taxon>
    </lineage>
</organism>
<dbReference type="RefSeq" id="WP_134512899.1">
    <property type="nucleotide sequence ID" value="NZ_SOHJ01000002.1"/>
</dbReference>
<dbReference type="AlphaFoldDB" id="A0A4R9AIE2"/>
<gene>
    <name evidence="1" type="ORF">E3T39_00915</name>
</gene>
<protein>
    <submittedName>
        <fullName evidence="1">Uncharacterized protein</fullName>
    </submittedName>
</protein>
<comment type="caution">
    <text evidence="1">The sequence shown here is derived from an EMBL/GenBank/DDBJ whole genome shotgun (WGS) entry which is preliminary data.</text>
</comment>
<name>A0A4R9AIE2_9MICO</name>
<sequence length="203" mass="22659">MTIDLGPMRGVLGQLTTPTVLLGLMCYTLNGEAGAAKRAAQSFLAGRERDATARFIGPKKAEARLMVTTAGTAAAFIWPLDSRKRALRGAFPRRGEDLRLLLNLDENELSSLRGVRNSLMHIDERMEELYLSDSFHLFSVWKITTDPVQGGNFMSWNPETEVLSFLDLEICVPNLIELLTLIEHRAWAAVQTLQQVFEEDALP</sequence>
<reference evidence="1 2" key="1">
    <citation type="submission" date="2019-03" db="EMBL/GenBank/DDBJ databases">
        <title>Genomics of glacier-inhabiting Cryobacterium strains.</title>
        <authorList>
            <person name="Liu Q."/>
            <person name="Xin Y.-H."/>
        </authorList>
    </citation>
    <scope>NUCLEOTIDE SEQUENCE [LARGE SCALE GENOMIC DNA]</scope>
    <source>
        <strain evidence="1 2">Sr39</strain>
    </source>
</reference>
<accession>A0A4R9AIE2</accession>
<keyword evidence="2" id="KW-1185">Reference proteome</keyword>
<dbReference type="OrthoDB" id="9850563at2"/>
<evidence type="ECO:0000313" key="1">
    <source>
        <dbReference type="EMBL" id="TFD62545.1"/>
    </source>
</evidence>